<dbReference type="AlphaFoldDB" id="A0A371E5H0"/>
<evidence type="ECO:0000256" key="1">
    <source>
        <dbReference type="SAM" id="MobiDB-lite"/>
    </source>
</evidence>
<dbReference type="PANTHER" id="PTHR35046:SF9">
    <property type="entry name" value="RNA-DIRECTED DNA POLYMERASE"/>
    <property type="match status" value="1"/>
</dbReference>
<evidence type="ECO:0000313" key="2">
    <source>
        <dbReference type="EMBL" id="RDX61227.1"/>
    </source>
</evidence>
<reference evidence="2" key="1">
    <citation type="submission" date="2018-05" db="EMBL/GenBank/DDBJ databases">
        <title>Draft genome of Mucuna pruriens seed.</title>
        <authorList>
            <person name="Nnadi N.E."/>
            <person name="Vos R."/>
            <person name="Hasami M.H."/>
            <person name="Devisetty U.K."/>
            <person name="Aguiy J.C."/>
        </authorList>
    </citation>
    <scope>NUCLEOTIDE SEQUENCE [LARGE SCALE GENOMIC DNA]</scope>
    <source>
        <strain evidence="2">JCA_2017</strain>
    </source>
</reference>
<name>A0A371E5H0_MUCPR</name>
<comment type="caution">
    <text evidence="2">The sequence shown here is derived from an EMBL/GenBank/DDBJ whole genome shotgun (WGS) entry which is preliminary data.</text>
</comment>
<proteinExistence type="predicted"/>
<evidence type="ECO:0000313" key="3">
    <source>
        <dbReference type="Proteomes" id="UP000257109"/>
    </source>
</evidence>
<keyword evidence="3" id="KW-1185">Reference proteome</keyword>
<protein>
    <submittedName>
        <fullName evidence="2">Uncharacterized protein</fullName>
    </submittedName>
</protein>
<gene>
    <name evidence="2" type="ORF">CR513_60563</name>
</gene>
<dbReference type="PANTHER" id="PTHR35046">
    <property type="entry name" value="ZINC KNUCKLE (CCHC-TYPE) FAMILY PROTEIN"/>
    <property type="match status" value="1"/>
</dbReference>
<feature type="compositionally biased region" description="Low complexity" evidence="1">
    <location>
        <begin position="91"/>
        <end position="111"/>
    </location>
</feature>
<organism evidence="2 3">
    <name type="scientific">Mucuna pruriens</name>
    <name type="common">Velvet bean</name>
    <name type="synonym">Dolichos pruriens</name>
    <dbReference type="NCBI Taxonomy" id="157652"/>
    <lineage>
        <taxon>Eukaryota</taxon>
        <taxon>Viridiplantae</taxon>
        <taxon>Streptophyta</taxon>
        <taxon>Embryophyta</taxon>
        <taxon>Tracheophyta</taxon>
        <taxon>Spermatophyta</taxon>
        <taxon>Magnoliopsida</taxon>
        <taxon>eudicotyledons</taxon>
        <taxon>Gunneridae</taxon>
        <taxon>Pentapetalae</taxon>
        <taxon>rosids</taxon>
        <taxon>fabids</taxon>
        <taxon>Fabales</taxon>
        <taxon>Fabaceae</taxon>
        <taxon>Papilionoideae</taxon>
        <taxon>50 kb inversion clade</taxon>
        <taxon>NPAAA clade</taxon>
        <taxon>indigoferoid/millettioid clade</taxon>
        <taxon>Phaseoleae</taxon>
        <taxon>Mucuna</taxon>
    </lineage>
</organism>
<dbReference type="CDD" id="cd00303">
    <property type="entry name" value="retropepsin_like"/>
    <property type="match status" value="1"/>
</dbReference>
<feature type="region of interest" description="Disordered" evidence="1">
    <location>
        <begin position="87"/>
        <end position="117"/>
    </location>
</feature>
<dbReference type="Proteomes" id="UP000257109">
    <property type="component" value="Unassembled WGS sequence"/>
</dbReference>
<feature type="compositionally biased region" description="Polar residues" evidence="1">
    <location>
        <begin position="45"/>
        <end position="57"/>
    </location>
</feature>
<feature type="non-terminal residue" evidence="2">
    <location>
        <position position="1"/>
    </location>
</feature>
<dbReference type="OrthoDB" id="1747743at2759"/>
<dbReference type="EMBL" id="QJKJ01016266">
    <property type="protein sequence ID" value="RDX61227.1"/>
    <property type="molecule type" value="Genomic_DNA"/>
</dbReference>
<accession>A0A371E5H0</accession>
<sequence length="197" mass="22100">MNREIQDVVELYHYTSLDDLVHQATRVMSQQRRHLASKRTYPSGPKTTPPSLGSTSKSSNIKYFKCLGKWHIAFQCPNKKNMVMREDGNVESESSCEESSSNSEVESSSDSFHNKGDSLMVRRLTNAKVNEDNDSKGRTYFTLGEALLHIIDGGSCVNVASLRLVKKLNLPTLVHPRPYKLQWLSGKGEIVVDKGKV</sequence>
<feature type="region of interest" description="Disordered" evidence="1">
    <location>
        <begin position="28"/>
        <end position="57"/>
    </location>
</feature>